<evidence type="ECO:0000313" key="3">
    <source>
        <dbReference type="Proteomes" id="UP000239025"/>
    </source>
</evidence>
<dbReference type="Proteomes" id="UP000239025">
    <property type="component" value="Plasmid PP3"/>
</dbReference>
<dbReference type="PANTHER" id="PTHR13696">
    <property type="entry name" value="P-LOOP CONTAINING NUCLEOSIDE TRIPHOSPHATE HYDROLASE"/>
    <property type="match status" value="1"/>
</dbReference>
<dbReference type="PANTHER" id="PTHR13696:SF96">
    <property type="entry name" value="COBQ_COBB_MIND_PARA NUCLEOTIDE BINDING DOMAIN-CONTAINING PROTEIN"/>
    <property type="match status" value="1"/>
</dbReference>
<dbReference type="EMBL" id="LT963398">
    <property type="protein sequence ID" value="SOS30355.1"/>
    <property type="molecule type" value="Genomic_DNA"/>
</dbReference>
<feature type="domain" description="CobQ/CobB/MinD/ParA nucleotide binding" evidence="1">
    <location>
        <begin position="5"/>
        <end position="190"/>
    </location>
</feature>
<dbReference type="CDD" id="cd02042">
    <property type="entry name" value="ParAB_family"/>
    <property type="match status" value="1"/>
</dbReference>
<dbReference type="InterPro" id="IPR050678">
    <property type="entry name" value="DNA_Partitioning_ATPase"/>
</dbReference>
<dbReference type="AlphaFoldDB" id="A0A193SH65"/>
<dbReference type="Pfam" id="PF01656">
    <property type="entry name" value="CbiA"/>
    <property type="match status" value="1"/>
</dbReference>
<dbReference type="SUPFAM" id="SSF52540">
    <property type="entry name" value="P-loop containing nucleoside triphosphate hydrolases"/>
    <property type="match status" value="1"/>
</dbReference>
<proteinExistence type="predicted"/>
<dbReference type="InterPro" id="IPR002586">
    <property type="entry name" value="CobQ/CobB/MinD/ParA_Nub-bd_dom"/>
</dbReference>
<gene>
    <name evidence="2" type="ORF">PL963_P300077</name>
</gene>
<dbReference type="Gene3D" id="3.40.50.300">
    <property type="entry name" value="P-loop containing nucleotide triphosphate hydrolases"/>
    <property type="match status" value="1"/>
</dbReference>
<organism evidence="2 3">
    <name type="scientific">Pseudomonas cerasi</name>
    <dbReference type="NCBI Taxonomy" id="1583341"/>
    <lineage>
        <taxon>Bacteria</taxon>
        <taxon>Pseudomonadati</taxon>
        <taxon>Pseudomonadota</taxon>
        <taxon>Gammaproteobacteria</taxon>
        <taxon>Pseudomonadales</taxon>
        <taxon>Pseudomonadaceae</taxon>
        <taxon>Pseudomonas</taxon>
    </lineage>
</organism>
<dbReference type="InterPro" id="IPR027417">
    <property type="entry name" value="P-loop_NTPase"/>
</dbReference>
<sequence>MTTYAVVNTKGGVGKSTNSIHLACHLSIAGPTLLIDGDPQESAATWAAWRRDCNEAKGLPMPVTICLRGKAIYDEGRHLVTNYQNTVVDAGGRDAPGLRNALLLADVAIIPVGASDLDAAAMTDLLEVVDIAKDYNPKLIVKVLLARVDPRTKDTRDMLVWLADNKLNALAARVCERVVFRRAIGEGRTVEELAKDPQAIAEMAAFYKEVTL</sequence>
<keyword evidence="2" id="KW-0614">Plasmid</keyword>
<name>A0A193SH65_9PSED</name>
<geneLocation type="plasmid" evidence="2 3">
    <name>PP3</name>
</geneLocation>
<reference evidence="3" key="1">
    <citation type="submission" date="2017-11" db="EMBL/GenBank/DDBJ databases">
        <authorList>
            <person name="Blom J."/>
        </authorList>
    </citation>
    <scope>NUCLEOTIDE SEQUENCE [LARGE SCALE GENOMIC DNA]</scope>
    <source>
        <plasmid evidence="3">PP3</plasmid>
    </source>
</reference>
<dbReference type="PIRSF" id="PIRSF009320">
    <property type="entry name" value="Nuc_binding_HP_1000"/>
    <property type="match status" value="1"/>
</dbReference>
<evidence type="ECO:0000259" key="1">
    <source>
        <dbReference type="Pfam" id="PF01656"/>
    </source>
</evidence>
<evidence type="ECO:0000313" key="2">
    <source>
        <dbReference type="EMBL" id="SOS30355.1"/>
    </source>
</evidence>
<protein>
    <submittedName>
        <fullName evidence="2">Partition protein</fullName>
    </submittedName>
</protein>
<dbReference type="RefSeq" id="WP_019740374.1">
    <property type="nucleotide sequence ID" value="NZ_LT222317.1"/>
</dbReference>
<keyword evidence="3" id="KW-1185">Reference proteome</keyword>
<accession>A0A193SH65</accession>